<reference evidence="2" key="1">
    <citation type="journal article" date="2020" name="Phytopathology">
        <title>Genome Sequence Resources of Colletotrichum truncatum, C. plurivorum, C. musicola, and C. sojae: Four Species Pathogenic to Soybean (Glycine max).</title>
        <authorList>
            <person name="Rogerio F."/>
            <person name="Boufleur T.R."/>
            <person name="Ciampi-Guillardi M."/>
            <person name="Sukno S.A."/>
            <person name="Thon M.R."/>
            <person name="Massola Junior N.S."/>
            <person name="Baroncelli R."/>
        </authorList>
    </citation>
    <scope>NUCLEOTIDE SEQUENCE</scope>
    <source>
        <strain evidence="2">LFN0074</strain>
    </source>
</reference>
<dbReference type="AlphaFoldDB" id="A0A8H6JW93"/>
<gene>
    <name evidence="2" type="ORF">CMUS01_11661</name>
</gene>
<sequence length="123" mass="13756">MPTTRSLESWVVPIGATAPGNFGFSLTNPWRPLEMAVSSMSSHFGPPPVHMGLFRRSRPPLPAPPRRTPKTPQRRRPDFKPRASCRESQAPKIPSPACDDRPLLALFQAGDADKLWPQWHLVL</sequence>
<organism evidence="2 3">
    <name type="scientific">Colletotrichum musicola</name>
    <dbReference type="NCBI Taxonomy" id="2175873"/>
    <lineage>
        <taxon>Eukaryota</taxon>
        <taxon>Fungi</taxon>
        <taxon>Dikarya</taxon>
        <taxon>Ascomycota</taxon>
        <taxon>Pezizomycotina</taxon>
        <taxon>Sordariomycetes</taxon>
        <taxon>Hypocreomycetidae</taxon>
        <taxon>Glomerellales</taxon>
        <taxon>Glomerellaceae</taxon>
        <taxon>Colletotrichum</taxon>
        <taxon>Colletotrichum orchidearum species complex</taxon>
    </lineage>
</organism>
<protein>
    <submittedName>
        <fullName evidence="2">Uncharacterized protein</fullName>
    </submittedName>
</protein>
<feature type="region of interest" description="Disordered" evidence="1">
    <location>
        <begin position="48"/>
        <end position="97"/>
    </location>
</feature>
<evidence type="ECO:0000313" key="2">
    <source>
        <dbReference type="EMBL" id="KAF6819851.1"/>
    </source>
</evidence>
<evidence type="ECO:0000256" key="1">
    <source>
        <dbReference type="SAM" id="MobiDB-lite"/>
    </source>
</evidence>
<proteinExistence type="predicted"/>
<feature type="compositionally biased region" description="Basic and acidic residues" evidence="1">
    <location>
        <begin position="75"/>
        <end position="85"/>
    </location>
</feature>
<name>A0A8H6JW93_9PEZI</name>
<keyword evidence="3" id="KW-1185">Reference proteome</keyword>
<evidence type="ECO:0000313" key="3">
    <source>
        <dbReference type="Proteomes" id="UP000639643"/>
    </source>
</evidence>
<dbReference type="Proteomes" id="UP000639643">
    <property type="component" value="Unassembled WGS sequence"/>
</dbReference>
<comment type="caution">
    <text evidence="2">The sequence shown here is derived from an EMBL/GenBank/DDBJ whole genome shotgun (WGS) entry which is preliminary data.</text>
</comment>
<dbReference type="EMBL" id="WIGM01000605">
    <property type="protein sequence ID" value="KAF6819851.1"/>
    <property type="molecule type" value="Genomic_DNA"/>
</dbReference>
<accession>A0A8H6JW93</accession>